<accession>R7YCS1</accession>
<sequence>MVYSLVFGLGFALAATIYAKPYPVDKVVTKQVEVPVEKRVTRTVHKTPDACRQALEIDNALFVRIADSLQSLEFAGLAEDIEAKTPGRTALYLECVGA</sequence>
<gene>
    <name evidence="1" type="ORF">GTC6_05377</name>
</gene>
<dbReference type="Proteomes" id="UP000013569">
    <property type="component" value="Unassembled WGS sequence"/>
</dbReference>
<evidence type="ECO:0000313" key="1">
    <source>
        <dbReference type="EMBL" id="EON33772.1"/>
    </source>
</evidence>
<dbReference type="PATRIC" id="fig|1316928.3.peg.1083"/>
<protein>
    <submittedName>
        <fullName evidence="1">Uncharacterized protein</fullName>
    </submittedName>
</protein>
<dbReference type="EMBL" id="AQPW01000004">
    <property type="protein sequence ID" value="EON33772.1"/>
    <property type="molecule type" value="Genomic_DNA"/>
</dbReference>
<evidence type="ECO:0000313" key="2">
    <source>
        <dbReference type="Proteomes" id="UP000013569"/>
    </source>
</evidence>
<comment type="caution">
    <text evidence="1">The sequence shown here is derived from an EMBL/GenBank/DDBJ whole genome shotgun (WGS) entry which is preliminary data.</text>
</comment>
<name>R7YCS1_9ACTN</name>
<organism evidence="1 2">
    <name type="scientific">Gordonia terrae C-6</name>
    <dbReference type="NCBI Taxonomy" id="1316928"/>
    <lineage>
        <taxon>Bacteria</taxon>
        <taxon>Bacillati</taxon>
        <taxon>Actinomycetota</taxon>
        <taxon>Actinomycetes</taxon>
        <taxon>Mycobacteriales</taxon>
        <taxon>Gordoniaceae</taxon>
        <taxon>Gordonia</taxon>
    </lineage>
</organism>
<reference evidence="1 2" key="1">
    <citation type="journal article" date="2013" name="Genome Announc.">
        <title>Draft Genome Sequence of a Benzothiophene-Desulfurizing Bacterium, Gordona terrae Strain C-6.</title>
        <authorList>
            <person name="Wang W."/>
            <person name="Ma T."/>
            <person name="Ren Y."/>
            <person name="Li G."/>
        </authorList>
    </citation>
    <scope>NUCLEOTIDE SEQUENCE [LARGE SCALE GENOMIC DNA]</scope>
    <source>
        <strain evidence="1 2">C-6</strain>
    </source>
</reference>
<proteinExistence type="predicted"/>
<dbReference type="AlphaFoldDB" id="R7YCS1"/>